<protein>
    <submittedName>
        <fullName evidence="3">Putative Trichohyalin</fullName>
    </submittedName>
    <submittedName>
        <fullName evidence="4">Trichohyalin, putative</fullName>
    </submittedName>
</protein>
<dbReference type="EMBL" id="LN714486">
    <property type="protein sequence ID" value="CEL70343.1"/>
    <property type="molecule type" value="Genomic_DNA"/>
</dbReference>
<accession>F0VPF5</accession>
<dbReference type="RefSeq" id="XP_003885629.1">
    <property type="nucleotide sequence ID" value="XM_003885580.1"/>
</dbReference>
<evidence type="ECO:0000313" key="5">
    <source>
        <dbReference type="Proteomes" id="UP000007494"/>
    </source>
</evidence>
<organism evidence="3 5">
    <name type="scientific">Neospora caninum (strain Liverpool)</name>
    <dbReference type="NCBI Taxonomy" id="572307"/>
    <lineage>
        <taxon>Eukaryota</taxon>
        <taxon>Sar</taxon>
        <taxon>Alveolata</taxon>
        <taxon>Apicomplexa</taxon>
        <taxon>Conoidasida</taxon>
        <taxon>Coccidia</taxon>
        <taxon>Eucoccidiorida</taxon>
        <taxon>Eimeriorina</taxon>
        <taxon>Sarcocystidae</taxon>
        <taxon>Neospora</taxon>
    </lineage>
</organism>
<evidence type="ECO:0000313" key="3">
    <source>
        <dbReference type="EMBL" id="CBZ55601.1"/>
    </source>
</evidence>
<feature type="compositionally biased region" description="Basic and acidic residues" evidence="2">
    <location>
        <begin position="751"/>
        <end position="762"/>
    </location>
</feature>
<dbReference type="EMBL" id="FR823392">
    <property type="protein sequence ID" value="CBZ55601.1"/>
    <property type="molecule type" value="Genomic_DNA"/>
</dbReference>
<feature type="region of interest" description="Disordered" evidence="2">
    <location>
        <begin position="1"/>
        <end position="32"/>
    </location>
</feature>
<evidence type="ECO:0000313" key="4">
    <source>
        <dbReference type="EMBL" id="CEL70343.1"/>
    </source>
</evidence>
<dbReference type="eggNOG" id="ENOG502SG9I">
    <property type="taxonomic scope" value="Eukaryota"/>
</dbReference>
<evidence type="ECO:0000256" key="1">
    <source>
        <dbReference type="SAM" id="Coils"/>
    </source>
</evidence>
<feature type="coiled-coil region" evidence="1">
    <location>
        <begin position="40"/>
        <end position="128"/>
    </location>
</feature>
<reference evidence="4" key="4">
    <citation type="journal article" date="2015" name="PLoS ONE">
        <title>Comprehensive Evaluation of Toxoplasma gondii VEG and Neospora caninum LIV Genomes with Tachyzoite Stage Transcriptome and Proteome Defines Novel Transcript Features.</title>
        <authorList>
            <person name="Ramaprasad A."/>
            <person name="Mourier T."/>
            <person name="Naeem R."/>
            <person name="Malas T.B."/>
            <person name="Moussa E."/>
            <person name="Panigrahi A."/>
            <person name="Vermont S.J."/>
            <person name="Otto T.D."/>
            <person name="Wastling J."/>
            <person name="Pain A."/>
        </authorList>
    </citation>
    <scope>NUCLEOTIDE SEQUENCE</scope>
    <source>
        <strain evidence="4">Liverpool</strain>
    </source>
</reference>
<dbReference type="VEuPathDB" id="ToxoDB:NCLIV_060260"/>
<feature type="coiled-coil region" evidence="1">
    <location>
        <begin position="1005"/>
        <end position="1053"/>
    </location>
</feature>
<feature type="region of interest" description="Disordered" evidence="2">
    <location>
        <begin position="568"/>
        <end position="608"/>
    </location>
</feature>
<dbReference type="OMA" id="CGVWNPL"/>
<feature type="region of interest" description="Disordered" evidence="2">
    <location>
        <begin position="354"/>
        <end position="386"/>
    </location>
</feature>
<evidence type="ECO:0000256" key="2">
    <source>
        <dbReference type="SAM" id="MobiDB-lite"/>
    </source>
</evidence>
<name>F0VPF5_NEOCL</name>
<dbReference type="GeneID" id="13441014"/>
<feature type="coiled-coil region" evidence="1">
    <location>
        <begin position="1247"/>
        <end position="1295"/>
    </location>
</feature>
<feature type="region of interest" description="Disordered" evidence="2">
    <location>
        <begin position="398"/>
        <end position="427"/>
    </location>
</feature>
<reference evidence="5" key="3">
    <citation type="journal article" date="2012" name="PLoS Pathog.">
        <title>Comparative genomics of the apicomplexan parasites Toxoplasma gondii and Neospora caninum: Coccidia differing in host range and transmission strategy.</title>
        <authorList>
            <person name="Reid A.J."/>
            <person name="Vermont S.J."/>
            <person name="Cotton J.A."/>
            <person name="Harris D."/>
            <person name="Hill-Cawthorne G.A."/>
            <person name="Konen-Waisman S."/>
            <person name="Latham S.M."/>
            <person name="Mourier T."/>
            <person name="Norton R."/>
            <person name="Quail M.A."/>
            <person name="Sanders M."/>
            <person name="Shanmugam D."/>
            <person name="Sohal A."/>
            <person name="Wasmuth J.D."/>
            <person name="Brunk B."/>
            <person name="Grigg M.E."/>
            <person name="Howard J.C."/>
            <person name="Parkinson J."/>
            <person name="Roos D.S."/>
            <person name="Trees A.J."/>
            <person name="Berriman M."/>
            <person name="Pain A."/>
            <person name="Wastling J.M."/>
        </authorList>
    </citation>
    <scope>NUCLEOTIDE SEQUENCE [LARGE SCALE GENOMIC DNA]</scope>
    <source>
        <strain evidence="5">Liverpool</strain>
    </source>
</reference>
<keyword evidence="5" id="KW-1185">Reference proteome</keyword>
<dbReference type="Proteomes" id="UP000007494">
    <property type="component" value="Chromosome XI"/>
</dbReference>
<dbReference type="OrthoDB" id="348412at2759"/>
<keyword evidence="1" id="KW-0175">Coiled coil</keyword>
<reference evidence="3" key="2">
    <citation type="submission" date="2011-03" db="EMBL/GenBank/DDBJ databases">
        <title>Comparative genomics and transcriptomics of Neospora caninum and Toxoplasma gondii.</title>
        <authorList>
            <person name="Reid A.J."/>
            <person name="Sohal A."/>
            <person name="Harris D."/>
            <person name="Quail M."/>
            <person name="Sanders M."/>
            <person name="Berriman M."/>
            <person name="Wastling J.M."/>
            <person name="Pain A."/>
        </authorList>
    </citation>
    <scope>NUCLEOTIDE SEQUENCE</scope>
    <source>
        <strain evidence="3">Liverpool</strain>
    </source>
</reference>
<reference evidence="3" key="1">
    <citation type="submission" date="2011-02" db="EMBL/GenBank/DDBJ databases">
        <authorList>
            <person name="Aslett M."/>
        </authorList>
    </citation>
    <scope>NUCLEOTIDE SEQUENCE</scope>
    <source>
        <strain evidence="3">Liverpool</strain>
    </source>
</reference>
<feature type="compositionally biased region" description="Gly residues" evidence="2">
    <location>
        <begin position="354"/>
        <end position="369"/>
    </location>
</feature>
<sequence length="1378" mass="150087">MQPPAAGSCGGEGGEPPALSRRESAGEARSGTAMLDLDMVEKLKQKYIKCKQQNDRLKEVLLQMQQHGEQKASSEHQEQLATLQRQVEQLQQQLKVRDMEQRQHLEELDALQYTNRKQQQQLQQLQQATASASGGLAGAGGGTKWGIALLAGASTGNAAREESERRLTEELQVLRDELEHKIRENEQLHVQQFEEKQRQQVQQERLARLDEELQQAQHACQQLRHERAETERRAQTQEVLYQEEREQKRQLEERFRELKNETHLQLTRLSEQKDTLQLQQAQLRRYFRRRLPVDLRRFRLLASYDVPCGGAAAVLAAYTVAERQVTSATGCLLVRLQQLLAAWSEALCSGGGRTGAGDSHGGADSGLRGGAISPQGTGERSLSDGPADVSAAGLVAIGGKDRDRSQGETVRPGVNGARQHAVPSGGNTTAAVSGIHFKLTVANQKALDALLEARKSIDPVKRYLLQKLVAPRESGDAVGLPRTWGYGEEGTCSKNDRSPRGGFHTRESELQCDGREHGSEGVVTAVEAQSRLRQLRVAIRRFISFSLVSLTLETDAFPILDNPEEAANADAFEPSPGSEARWSARPGSGGAGPSSGSRSQTGDARRSTTAFIEASRRFAKCLSVLLEVAQLLFFPPGRPQEGAAPDPLPEVASQASGWPNSLRDFLDSPDGARQRFAGSRAAKKRATREKSTSGTSPGGGVGELLPSEGPKACVEALTRLSHEHFRVLRSAVAPRESEEPDEEALANAGEADERAETDEAGKPVHSGSQPPVPKAGQPSGTRFFRQEEGEALFAAAEKSAVARAAAISAVKHDVAKHFLQQVFFRHLDEAMMNMATMEGCISARMCRPHVVEGHLLPLSGGSDAMVDLVQALKLIDSYIPFPALLPHLSSMGAKKAAMPTSDSAGGSPSSSHWTAARSELVSMPMRFTMPEKRKEGTNSTVAVLREGLGALVSSRLALWSRFLRLPVLDSALYRLQDFMRTRQDALRSAPPRMLRDDALYFREEVQRLTEEEQRLHRRLESVQLDYDEVLEERDQLMQDKDELRDRYAVMQTRFELARGGFSSHGASALQRPLQLGGENERETIRNEAATVELSGPRGMESKRVCLQRGTARTVILECSGLSCVVNGPGSQHLGAAVAAVAAEDACAAAAKLMVMARGFRLSGSETSLPALGCPSREAAAAMMEAALLQRGSIFRAASESAVSTAATDAAEAVIASLEACEGTGDGKSAIESLEYQQELRQVYVQQVQQLLQHVQTSEDALAALKMQLSSCLKTIHALDSQRHVLQRQLQEQQSAAAAAASAARLAEVKYMEQLSVLSEHYCQEGEKRKAVEVHMDDMRKQRVLCGRCGVWNSLGFLLGATSGGACTMCHGRVIEPPA</sequence>
<proteinExistence type="predicted"/>
<dbReference type="InParanoid" id="F0VPF5"/>
<dbReference type="PANTHER" id="PTHR43941">
    <property type="entry name" value="STRUCTURAL MAINTENANCE OF CHROMOSOMES PROTEIN 2"/>
    <property type="match status" value="1"/>
</dbReference>
<feature type="coiled-coil region" evidence="1">
    <location>
        <begin position="157"/>
        <end position="261"/>
    </location>
</feature>
<gene>
    <name evidence="4" type="ORF">BN1204_060260</name>
    <name evidence="3" type="ORF">NCLIV_060260</name>
</gene>
<feature type="region of interest" description="Disordered" evidence="2">
    <location>
        <begin position="731"/>
        <end position="781"/>
    </location>
</feature>
<feature type="region of interest" description="Disordered" evidence="2">
    <location>
        <begin position="640"/>
        <end position="707"/>
    </location>
</feature>
<feature type="compositionally biased region" description="Basic and acidic residues" evidence="2">
    <location>
        <begin position="494"/>
        <end position="516"/>
    </location>
</feature>
<feature type="region of interest" description="Disordered" evidence="2">
    <location>
        <begin position="491"/>
        <end position="516"/>
    </location>
</feature>
<feature type="compositionally biased region" description="Basic and acidic residues" evidence="2">
    <location>
        <begin position="664"/>
        <end position="673"/>
    </location>
</feature>